<dbReference type="Proteomes" id="UP000824120">
    <property type="component" value="Chromosome 9"/>
</dbReference>
<evidence type="ECO:0000313" key="1">
    <source>
        <dbReference type="EMBL" id="KAG5584573.1"/>
    </source>
</evidence>
<name>A0A9J5XAI3_SOLCO</name>
<reference evidence="1 2" key="1">
    <citation type="submission" date="2020-09" db="EMBL/GenBank/DDBJ databases">
        <title>De no assembly of potato wild relative species, Solanum commersonii.</title>
        <authorList>
            <person name="Cho K."/>
        </authorList>
    </citation>
    <scope>NUCLEOTIDE SEQUENCE [LARGE SCALE GENOMIC DNA]</scope>
    <source>
        <strain evidence="1">LZ3.2</strain>
        <tissue evidence="1">Leaf</tissue>
    </source>
</reference>
<accession>A0A9J5XAI3</accession>
<comment type="caution">
    <text evidence="1">The sequence shown here is derived from an EMBL/GenBank/DDBJ whole genome shotgun (WGS) entry which is preliminary data.</text>
</comment>
<evidence type="ECO:0000313" key="2">
    <source>
        <dbReference type="Proteomes" id="UP000824120"/>
    </source>
</evidence>
<organism evidence="1 2">
    <name type="scientific">Solanum commersonii</name>
    <name type="common">Commerson's wild potato</name>
    <name type="synonym">Commerson's nightshade</name>
    <dbReference type="NCBI Taxonomy" id="4109"/>
    <lineage>
        <taxon>Eukaryota</taxon>
        <taxon>Viridiplantae</taxon>
        <taxon>Streptophyta</taxon>
        <taxon>Embryophyta</taxon>
        <taxon>Tracheophyta</taxon>
        <taxon>Spermatophyta</taxon>
        <taxon>Magnoliopsida</taxon>
        <taxon>eudicotyledons</taxon>
        <taxon>Gunneridae</taxon>
        <taxon>Pentapetalae</taxon>
        <taxon>asterids</taxon>
        <taxon>lamiids</taxon>
        <taxon>Solanales</taxon>
        <taxon>Solanaceae</taxon>
        <taxon>Solanoideae</taxon>
        <taxon>Solaneae</taxon>
        <taxon>Solanum</taxon>
    </lineage>
</organism>
<dbReference type="AlphaFoldDB" id="A0A9J5XAI3"/>
<dbReference type="EMBL" id="JACXVP010000009">
    <property type="protein sequence ID" value="KAG5584573.1"/>
    <property type="molecule type" value="Genomic_DNA"/>
</dbReference>
<keyword evidence="2" id="KW-1185">Reference proteome</keyword>
<proteinExistence type="predicted"/>
<protein>
    <submittedName>
        <fullName evidence="1">Uncharacterized protein</fullName>
    </submittedName>
</protein>
<sequence length="65" mass="7198">METNEKAGIKVDFGYIWAKGVPFKDSHSVKMLVLSNKGGRNNATHFFLKTSIANSFGGNLLFLHI</sequence>
<gene>
    <name evidence="1" type="ORF">H5410_045007</name>
</gene>